<dbReference type="EMBL" id="MEWR01000020">
    <property type="protein sequence ID" value="OGC81734.1"/>
    <property type="molecule type" value="Genomic_DNA"/>
</dbReference>
<sequence>MINWYPYLRKSLAHWQIAERAAKALMKATKDHDAHLELYHTFSDFLQSISSQGNPKNLWIQFLNKLLLLSGFGINLYVCQNCHKELDEKNIASHGRNFEGFLCEDCSELAITDHQQVFLSLRQIGTSETLTEANKTQAFLEKAFAHHFLYT</sequence>
<gene>
    <name evidence="1" type="ORF">A2V81_04445</name>
</gene>
<dbReference type="AlphaFoldDB" id="A0A1F4XJG5"/>
<dbReference type="GO" id="GO:0006310">
    <property type="term" value="P:DNA recombination"/>
    <property type="evidence" value="ECO:0007669"/>
    <property type="project" value="InterPro"/>
</dbReference>
<dbReference type="InterPro" id="IPR042242">
    <property type="entry name" value="RecO_C"/>
</dbReference>
<evidence type="ECO:0008006" key="3">
    <source>
        <dbReference type="Google" id="ProtNLM"/>
    </source>
</evidence>
<dbReference type="GO" id="GO:0043590">
    <property type="term" value="C:bacterial nucleoid"/>
    <property type="evidence" value="ECO:0007669"/>
    <property type="project" value="TreeGrafter"/>
</dbReference>
<dbReference type="Gene3D" id="1.20.1440.120">
    <property type="entry name" value="Recombination protein O, C-terminal domain"/>
    <property type="match status" value="1"/>
</dbReference>
<comment type="caution">
    <text evidence="1">The sequence shown here is derived from an EMBL/GenBank/DDBJ whole genome shotgun (WGS) entry which is preliminary data.</text>
</comment>
<accession>A0A1F4XJG5</accession>
<dbReference type="InterPro" id="IPR003717">
    <property type="entry name" value="RecO"/>
</dbReference>
<dbReference type="GO" id="GO:0006302">
    <property type="term" value="P:double-strand break repair"/>
    <property type="evidence" value="ECO:0007669"/>
    <property type="project" value="TreeGrafter"/>
</dbReference>
<dbReference type="SUPFAM" id="SSF57863">
    <property type="entry name" value="ArfGap/RecO-like zinc finger"/>
    <property type="match status" value="1"/>
</dbReference>
<organism evidence="1 2">
    <name type="scientific">Candidatus Abawacabacteria bacterium RBG_16_42_10</name>
    <dbReference type="NCBI Taxonomy" id="1817814"/>
    <lineage>
        <taxon>Bacteria</taxon>
        <taxon>Candidatus Abawacaibacteriota</taxon>
    </lineage>
</organism>
<dbReference type="STRING" id="1817814.A2V81_04445"/>
<evidence type="ECO:0000313" key="1">
    <source>
        <dbReference type="EMBL" id="OGC81734.1"/>
    </source>
</evidence>
<dbReference type="PANTHER" id="PTHR33991">
    <property type="entry name" value="DNA REPAIR PROTEIN RECO"/>
    <property type="match status" value="1"/>
</dbReference>
<reference evidence="1 2" key="1">
    <citation type="journal article" date="2016" name="Nat. Commun.">
        <title>Thousands of microbial genomes shed light on interconnected biogeochemical processes in an aquifer system.</title>
        <authorList>
            <person name="Anantharaman K."/>
            <person name="Brown C.T."/>
            <person name="Hug L.A."/>
            <person name="Sharon I."/>
            <person name="Castelle C.J."/>
            <person name="Probst A.J."/>
            <person name="Thomas B.C."/>
            <person name="Singh A."/>
            <person name="Wilkins M.J."/>
            <person name="Karaoz U."/>
            <person name="Brodie E.L."/>
            <person name="Williams K.H."/>
            <person name="Hubbard S.S."/>
            <person name="Banfield J.F."/>
        </authorList>
    </citation>
    <scope>NUCLEOTIDE SEQUENCE [LARGE SCALE GENOMIC DNA]</scope>
</reference>
<dbReference type="InterPro" id="IPR037278">
    <property type="entry name" value="ARFGAP/RecO"/>
</dbReference>
<dbReference type="Pfam" id="PF02565">
    <property type="entry name" value="RecO_C"/>
    <property type="match status" value="1"/>
</dbReference>
<dbReference type="PANTHER" id="PTHR33991:SF1">
    <property type="entry name" value="DNA REPAIR PROTEIN RECO"/>
    <property type="match status" value="1"/>
</dbReference>
<dbReference type="Proteomes" id="UP000177614">
    <property type="component" value="Unassembled WGS sequence"/>
</dbReference>
<name>A0A1F4XJG5_9BACT</name>
<protein>
    <recommendedName>
        <fullName evidence="3">DNA repair protein RecO</fullName>
    </recommendedName>
</protein>
<evidence type="ECO:0000313" key="2">
    <source>
        <dbReference type="Proteomes" id="UP000177614"/>
    </source>
</evidence>
<proteinExistence type="predicted"/>